<organism evidence="2 3">
    <name type="scientific">Acer negundo</name>
    <name type="common">Box elder</name>
    <dbReference type="NCBI Taxonomy" id="4023"/>
    <lineage>
        <taxon>Eukaryota</taxon>
        <taxon>Viridiplantae</taxon>
        <taxon>Streptophyta</taxon>
        <taxon>Embryophyta</taxon>
        <taxon>Tracheophyta</taxon>
        <taxon>Spermatophyta</taxon>
        <taxon>Magnoliopsida</taxon>
        <taxon>eudicotyledons</taxon>
        <taxon>Gunneridae</taxon>
        <taxon>Pentapetalae</taxon>
        <taxon>rosids</taxon>
        <taxon>malvids</taxon>
        <taxon>Sapindales</taxon>
        <taxon>Sapindaceae</taxon>
        <taxon>Hippocastanoideae</taxon>
        <taxon>Acereae</taxon>
        <taxon>Acer</taxon>
    </lineage>
</organism>
<gene>
    <name evidence="2" type="ORF">LWI28_002903</name>
</gene>
<feature type="domain" description="RNase H type-1" evidence="1">
    <location>
        <begin position="97"/>
        <end position="206"/>
    </location>
</feature>
<dbReference type="Proteomes" id="UP001064489">
    <property type="component" value="Chromosome 6"/>
</dbReference>
<dbReference type="AlphaFoldDB" id="A0AAD5J7W2"/>
<sequence>MAKVDWMTKGDRNSHFFYAKASGRRAHNRIVGLTDDNGTWKESKIDLVSIISTYFSSLFSYSDPNNQDFEKITKNVQGRSSEQKINCRAVSDLVNKGTGMGILIRDHGGTVLSSCSLFLDTGLDFVSSIAFAILKGVQFGKCCGLLPLCVESDSSMVVKLINLRNHSSSGCGNIVSDILTNMSDMGLSSISAGKKGSKKAAFALAYKALSRGNDLFWGGLRS</sequence>
<keyword evidence="3" id="KW-1185">Reference proteome</keyword>
<dbReference type="Pfam" id="PF13456">
    <property type="entry name" value="RVT_3"/>
    <property type="match status" value="1"/>
</dbReference>
<dbReference type="PANTHER" id="PTHR47074:SF48">
    <property type="entry name" value="POLYNUCLEOTIDYL TRANSFERASE, RIBONUCLEASE H-LIKE SUPERFAMILY PROTEIN"/>
    <property type="match status" value="1"/>
</dbReference>
<name>A0AAD5J7W2_ACENE</name>
<evidence type="ECO:0000259" key="1">
    <source>
        <dbReference type="Pfam" id="PF13456"/>
    </source>
</evidence>
<dbReference type="PANTHER" id="PTHR47074">
    <property type="entry name" value="BNAC02G40300D PROTEIN"/>
    <property type="match status" value="1"/>
</dbReference>
<comment type="caution">
    <text evidence="2">The sequence shown here is derived from an EMBL/GenBank/DDBJ whole genome shotgun (WGS) entry which is preliminary data.</text>
</comment>
<proteinExistence type="predicted"/>
<reference evidence="2" key="2">
    <citation type="submission" date="2023-02" db="EMBL/GenBank/DDBJ databases">
        <authorList>
            <person name="Swenson N.G."/>
            <person name="Wegrzyn J.L."/>
            <person name="Mcevoy S.L."/>
        </authorList>
    </citation>
    <scope>NUCLEOTIDE SEQUENCE</scope>
    <source>
        <strain evidence="2">91603</strain>
        <tissue evidence="2">Leaf</tissue>
    </source>
</reference>
<reference evidence="2" key="1">
    <citation type="journal article" date="2022" name="Plant J.">
        <title>Strategies of tolerance reflected in two North American maple genomes.</title>
        <authorList>
            <person name="McEvoy S.L."/>
            <person name="Sezen U.U."/>
            <person name="Trouern-Trend A."/>
            <person name="McMahon S.M."/>
            <person name="Schaberg P.G."/>
            <person name="Yang J."/>
            <person name="Wegrzyn J.L."/>
            <person name="Swenson N.G."/>
        </authorList>
    </citation>
    <scope>NUCLEOTIDE SEQUENCE</scope>
    <source>
        <strain evidence="2">91603</strain>
    </source>
</reference>
<dbReference type="GO" id="GO:0004523">
    <property type="term" value="F:RNA-DNA hybrid ribonuclease activity"/>
    <property type="evidence" value="ECO:0007669"/>
    <property type="project" value="InterPro"/>
</dbReference>
<dbReference type="InterPro" id="IPR052929">
    <property type="entry name" value="RNase_H-like_EbsB-rel"/>
</dbReference>
<accession>A0AAD5J7W2</accession>
<evidence type="ECO:0000313" key="3">
    <source>
        <dbReference type="Proteomes" id="UP001064489"/>
    </source>
</evidence>
<dbReference type="EMBL" id="JAJSOW010000004">
    <property type="protein sequence ID" value="KAI9191053.1"/>
    <property type="molecule type" value="Genomic_DNA"/>
</dbReference>
<dbReference type="GO" id="GO:0003676">
    <property type="term" value="F:nucleic acid binding"/>
    <property type="evidence" value="ECO:0007669"/>
    <property type="project" value="InterPro"/>
</dbReference>
<protein>
    <recommendedName>
        <fullName evidence="1">RNase H type-1 domain-containing protein</fullName>
    </recommendedName>
</protein>
<dbReference type="InterPro" id="IPR002156">
    <property type="entry name" value="RNaseH_domain"/>
</dbReference>
<evidence type="ECO:0000313" key="2">
    <source>
        <dbReference type="EMBL" id="KAI9191053.1"/>
    </source>
</evidence>